<organism evidence="1 2">
    <name type="scientific">Hirundo rustica rustica</name>
    <dbReference type="NCBI Taxonomy" id="333673"/>
    <lineage>
        <taxon>Eukaryota</taxon>
        <taxon>Metazoa</taxon>
        <taxon>Chordata</taxon>
        <taxon>Craniata</taxon>
        <taxon>Vertebrata</taxon>
        <taxon>Euteleostomi</taxon>
        <taxon>Archelosauria</taxon>
        <taxon>Archosauria</taxon>
        <taxon>Dinosauria</taxon>
        <taxon>Saurischia</taxon>
        <taxon>Theropoda</taxon>
        <taxon>Coelurosauria</taxon>
        <taxon>Aves</taxon>
        <taxon>Neognathae</taxon>
        <taxon>Neoaves</taxon>
        <taxon>Telluraves</taxon>
        <taxon>Australaves</taxon>
        <taxon>Passeriformes</taxon>
        <taxon>Sylvioidea</taxon>
        <taxon>Hirundinidae</taxon>
        <taxon>Hirundo</taxon>
    </lineage>
</organism>
<dbReference type="Gene3D" id="2.30.30.10">
    <property type="entry name" value="Integrase, C-terminal domain superfamily, retroviral"/>
    <property type="match status" value="1"/>
</dbReference>
<dbReference type="SUPFAM" id="SSF50122">
    <property type="entry name" value="DNA-binding domain of retroviral integrase"/>
    <property type="match status" value="1"/>
</dbReference>
<evidence type="ECO:0000313" key="1">
    <source>
        <dbReference type="EMBL" id="RMC11996.1"/>
    </source>
</evidence>
<protein>
    <submittedName>
        <fullName evidence="1">Uncharacterized protein</fullName>
    </submittedName>
</protein>
<dbReference type="GO" id="GO:0003676">
    <property type="term" value="F:nucleic acid binding"/>
    <property type="evidence" value="ECO:0007669"/>
    <property type="project" value="InterPro"/>
</dbReference>
<name>A0A3M0KFT3_HIRRU</name>
<accession>A0A3M0KFT3</accession>
<reference evidence="1 2" key="1">
    <citation type="submission" date="2018-07" db="EMBL/GenBank/DDBJ databases">
        <title>A high quality draft genome assembly of the barn swallow (H. rustica rustica).</title>
        <authorList>
            <person name="Formenti G."/>
            <person name="Chiara M."/>
            <person name="Poveda L."/>
            <person name="Francoijs K.-J."/>
            <person name="Bonisoli-Alquati A."/>
            <person name="Canova L."/>
            <person name="Gianfranceschi L."/>
            <person name="Horner D.S."/>
            <person name="Saino N."/>
        </authorList>
    </citation>
    <scope>NUCLEOTIDE SEQUENCE [LARGE SCALE GENOMIC DNA]</scope>
    <source>
        <strain evidence="1">Chelidonia</strain>
        <tissue evidence="1">Blood</tissue>
    </source>
</reference>
<evidence type="ECO:0000313" key="2">
    <source>
        <dbReference type="Proteomes" id="UP000269221"/>
    </source>
</evidence>
<dbReference type="AlphaFoldDB" id="A0A3M0KFT3"/>
<dbReference type="EMBL" id="QRBI01000107">
    <property type="protein sequence ID" value="RMC11996.1"/>
    <property type="molecule type" value="Genomic_DNA"/>
</dbReference>
<keyword evidence="2" id="KW-1185">Reference proteome</keyword>
<dbReference type="InterPro" id="IPR036862">
    <property type="entry name" value="Integrase_C_dom_sf_retrovir"/>
</dbReference>
<dbReference type="Proteomes" id="UP000269221">
    <property type="component" value="Unassembled WGS sequence"/>
</dbReference>
<sequence length="140" mass="15020">MKKRPPVMVKDPETGWTEGPHEVVTGGSGYACMSTPTGISYMSIQHTPLLWDLPVISGPSPGARKFFQGHRVTGFFPLDLHPAHTSQCGEDPTTAWPFLSPDAWVSCPICQLPFGVAEVEQHASNCGETAGALSSPQCLQ</sequence>
<proteinExistence type="predicted"/>
<gene>
    <name evidence="1" type="ORF">DUI87_11129</name>
</gene>
<dbReference type="OrthoDB" id="25840at2759"/>
<comment type="caution">
    <text evidence="1">The sequence shown here is derived from an EMBL/GenBank/DDBJ whole genome shotgun (WGS) entry which is preliminary data.</text>
</comment>